<protein>
    <submittedName>
        <fullName evidence="12">Uncharacterized protein</fullName>
    </submittedName>
</protein>
<dbReference type="Pfam" id="PF25019">
    <property type="entry name" value="LRR_R13L1-DRL21"/>
    <property type="match status" value="1"/>
</dbReference>
<dbReference type="InterPro" id="IPR002182">
    <property type="entry name" value="NB-ARC"/>
</dbReference>
<dbReference type="Pfam" id="PF18052">
    <property type="entry name" value="Rx_N"/>
    <property type="match status" value="1"/>
</dbReference>
<feature type="domain" description="Disease resistance N-terminal" evidence="8">
    <location>
        <begin position="8"/>
        <end position="84"/>
    </location>
</feature>
<evidence type="ECO:0000259" key="10">
    <source>
        <dbReference type="Pfam" id="PF23598"/>
    </source>
</evidence>
<dbReference type="InterPro" id="IPR055414">
    <property type="entry name" value="LRR_R13L4/SHOC2-like"/>
</dbReference>
<dbReference type="Pfam" id="PF23598">
    <property type="entry name" value="LRR_14"/>
    <property type="match status" value="1"/>
</dbReference>
<dbReference type="GO" id="GO:0005524">
    <property type="term" value="F:ATP binding"/>
    <property type="evidence" value="ECO:0007669"/>
    <property type="project" value="UniProtKB-KW"/>
</dbReference>
<keyword evidence="1" id="KW-0433">Leucine-rich repeat</keyword>
<dbReference type="Gene3D" id="1.10.8.430">
    <property type="entry name" value="Helical domain of apoptotic protease-activating factors"/>
    <property type="match status" value="2"/>
</dbReference>
<keyword evidence="4" id="KW-0611">Plant defense</keyword>
<feature type="domain" description="Disease resistance protein winged helix" evidence="9">
    <location>
        <begin position="462"/>
        <end position="535"/>
    </location>
</feature>
<gene>
    <name evidence="12" type="ORF">ACJRO7_021307</name>
</gene>
<organism evidence="12 13">
    <name type="scientific">Eucalyptus globulus</name>
    <name type="common">Tasmanian blue gum</name>
    <dbReference type="NCBI Taxonomy" id="34317"/>
    <lineage>
        <taxon>Eukaryota</taxon>
        <taxon>Viridiplantae</taxon>
        <taxon>Streptophyta</taxon>
        <taxon>Embryophyta</taxon>
        <taxon>Tracheophyta</taxon>
        <taxon>Spermatophyta</taxon>
        <taxon>Magnoliopsida</taxon>
        <taxon>eudicotyledons</taxon>
        <taxon>Gunneridae</taxon>
        <taxon>Pentapetalae</taxon>
        <taxon>rosids</taxon>
        <taxon>malvids</taxon>
        <taxon>Myrtales</taxon>
        <taxon>Myrtaceae</taxon>
        <taxon>Myrtoideae</taxon>
        <taxon>Eucalypteae</taxon>
        <taxon>Eucalyptus</taxon>
    </lineage>
</organism>
<feature type="domain" description="Disease resistance R13L4/SHOC-2-like LRR" evidence="10">
    <location>
        <begin position="1487"/>
        <end position="1571"/>
    </location>
</feature>
<evidence type="ECO:0000256" key="3">
    <source>
        <dbReference type="ARBA" id="ARBA00022741"/>
    </source>
</evidence>
<evidence type="ECO:0000256" key="6">
    <source>
        <dbReference type="SAM" id="MobiDB-lite"/>
    </source>
</evidence>
<dbReference type="Gene3D" id="3.80.10.10">
    <property type="entry name" value="Ribonuclease Inhibitor"/>
    <property type="match status" value="4"/>
</dbReference>
<dbReference type="PANTHER" id="PTHR36766">
    <property type="entry name" value="PLANT BROAD-SPECTRUM MILDEW RESISTANCE PROTEIN RPW8"/>
    <property type="match status" value="1"/>
</dbReference>
<evidence type="ECO:0000256" key="2">
    <source>
        <dbReference type="ARBA" id="ARBA00022737"/>
    </source>
</evidence>
<dbReference type="GO" id="GO:0006952">
    <property type="term" value="P:defense response"/>
    <property type="evidence" value="ECO:0007669"/>
    <property type="project" value="UniProtKB-KW"/>
</dbReference>
<dbReference type="EMBL" id="JBJKBG010000005">
    <property type="protein sequence ID" value="KAL3740003.1"/>
    <property type="molecule type" value="Genomic_DNA"/>
</dbReference>
<proteinExistence type="predicted"/>
<evidence type="ECO:0000256" key="4">
    <source>
        <dbReference type="ARBA" id="ARBA00022821"/>
    </source>
</evidence>
<evidence type="ECO:0000256" key="5">
    <source>
        <dbReference type="ARBA" id="ARBA00022840"/>
    </source>
</evidence>
<keyword evidence="2" id="KW-0677">Repeat</keyword>
<evidence type="ECO:0000313" key="12">
    <source>
        <dbReference type="EMBL" id="KAL3740003.1"/>
    </source>
</evidence>
<evidence type="ECO:0000259" key="8">
    <source>
        <dbReference type="Pfam" id="PF18052"/>
    </source>
</evidence>
<dbReference type="Pfam" id="PF00931">
    <property type="entry name" value="NB-ARC"/>
    <property type="match status" value="2"/>
</dbReference>
<reference evidence="12 13" key="1">
    <citation type="submission" date="2024-11" db="EMBL/GenBank/DDBJ databases">
        <title>Chromosome-level genome assembly of Eucalyptus globulus Labill. provides insights into its genome evolution.</title>
        <authorList>
            <person name="Li X."/>
        </authorList>
    </citation>
    <scope>NUCLEOTIDE SEQUENCE [LARGE SCALE GENOMIC DNA]</scope>
    <source>
        <strain evidence="12">CL2024</strain>
        <tissue evidence="12">Fresh tender leaves</tissue>
    </source>
</reference>
<dbReference type="PANTHER" id="PTHR36766:SF40">
    <property type="entry name" value="DISEASE RESISTANCE PROTEIN RGA3"/>
    <property type="match status" value="1"/>
</dbReference>
<feature type="domain" description="NB-ARC" evidence="7">
    <location>
        <begin position="920"/>
        <end position="1089"/>
    </location>
</feature>
<evidence type="ECO:0000259" key="11">
    <source>
        <dbReference type="Pfam" id="PF25019"/>
    </source>
</evidence>
<dbReference type="InterPro" id="IPR027417">
    <property type="entry name" value="P-loop_NTPase"/>
</dbReference>
<dbReference type="InterPro" id="IPR058922">
    <property type="entry name" value="WHD_DRP"/>
</dbReference>
<comment type="caution">
    <text evidence="12">The sequence shown here is derived from an EMBL/GenBank/DDBJ whole genome shotgun (WGS) entry which is preliminary data.</text>
</comment>
<name>A0ABD3KPA2_EUCGL</name>
<accession>A0ABD3KPA2</accession>
<sequence length="1648" mass="188035">MAEAIVSKVAKLLEDLTEEGKLWDVVEFRMLKKTVSTLQNVVPDAEKRNLKSWLHDLKATFYDAEDFLEEWRFDVMQLRKTPSKDEKLKQVDTLFPPSNELASELKSIRKRLEVIAARGKSLHLREHAKDVQVDKRSRKRRRSDSSVSEVEIIGRDGAERARAAEGALYSDLREYAKDALVERRSTKREQSDSFSYGEEITGRDHAKSAIKKFLLDDTEKKISVLSICGPDGMGKTALARCLYKDDMVNKHFDLRIWICVGDDMSNLKMVLRKMIESATTERADDVELESLQNQLMEHIRGKKCLLVMDDVRWFEFPAQWGSLKSLFMGGTEGSKILITTCDQLIAHFMGTTSSYFLEALSESSSLDLLLRMACKEEEETRDSKKLTIGRQIVEKCRGIPLALRTSGSILFFKKTEAEWLHFEREIPRYSAESDCYGVIAHVIISYHHLPCHLKQCFDFCSLFPKDWVIDKLMLTSLWIAEGFIQRIDNPDQDMEDIAHDYFMDLLRRNFFQDCTKDELGNVTSCKMHDLMNELACTVAQTEYSQHLFQLRSSIAERTRHVSWDSTLDLSQGLRTTLLRAKHLRTFIKMDQTKCLRCEAQMGVETLCELISSFKFLRVLDCHDSGIEKLPSSICELKHLTFLDLSENGEIVRLPNSMTRLQKLQVLKLNMCYKLIELPKDIRKLVNLRQLEINNCNALSHMPHGLGQLTLLRTLTDFFLPDGSFPKDCGGLGELNRLSNLRGSLRIEVKGEIEDAVAESNAANLREKDSLVSLVLVFAGKESDEVVLRELQPSSNLRSVEIRGYGGERFPSWMSRMPKLLELRLFHCTGCKSLPPLGELTSLKRLEVGELPIVEYTESDLHALSSLPNLSALRIWECPNMEWIPPLLRIKELKLPSFPLESLRTSVATIEHVIGINDRVKDVLKLLEIDDDEVGVRIVGIHGTNGIGKTTIAKAVYDQLSSCFDSCSFLAEIGETARKAGGIQFVQTKLICDILGRDGDVTSFEGGIRFFLNVFHNIKVLIVLDDVEKESHLHDLVGDRLDWFGSGSRMIVTSENGGILRTYDSQDLVRTYEVNEMDNDRALQLFRKHALGSHGLIPGYPEIGKRIIKAMGRVPFTIEVIGSFLRGKTIGDWREIEDLIKPRKENSREVLKDCREILKICYEALDEKQKQIFWDIAWFANGEDSRIASYMWPERDLLPSHHVLMPLVKIRADNLLWMHKLLKHLSGSIDKEGDPGRRSRLYVDNTKLEVINWEEGMEEVEVLCFDFKNRRPHEFTETDFKSLPNIRFLKIDHARMSGNFANVFPKLRWLRWQGCPKDFEVTEFTLTELVILDLSWSKVTEDWRGWMKIKTEQLRVLNLTGCTELLISPPFSSFPKLEILILEGCSRLVYLDPSIGGLKILLCLNLKSCTELNILPAEMGGLEALKELLIDETSVQEIPLEGDLKKLETLCASNCLSLSLLPHSFEHLTSLTMLSVDNSKITKLSDGFGELVKLRRLSLRNCRWIRELPDSIGQLNSLEELDMSGTGVSKLPDSFGNLQRLRVLKMDYCFIIEIPSFIGRLRSLEEMHASSCRSLKGEIPRGIGELIQLRILKLQYTGICSIPSEIKHLSKLETLDLLHCDMLYELPALPSGLVTVRLSSKLKENISNP</sequence>
<dbReference type="InterPro" id="IPR003591">
    <property type="entry name" value="Leu-rich_rpt_typical-subtyp"/>
</dbReference>
<dbReference type="InterPro" id="IPR042197">
    <property type="entry name" value="Apaf_helical"/>
</dbReference>
<evidence type="ECO:0000256" key="1">
    <source>
        <dbReference type="ARBA" id="ARBA00022614"/>
    </source>
</evidence>
<evidence type="ECO:0000259" key="7">
    <source>
        <dbReference type="Pfam" id="PF00931"/>
    </source>
</evidence>
<dbReference type="InterPro" id="IPR032675">
    <property type="entry name" value="LRR_dom_sf"/>
</dbReference>
<dbReference type="FunFam" id="1.10.10.10:FF:000322">
    <property type="entry name" value="Probable disease resistance protein At1g63360"/>
    <property type="match status" value="1"/>
</dbReference>
<dbReference type="InterPro" id="IPR056789">
    <property type="entry name" value="LRR_R13L1-DRL21"/>
</dbReference>
<dbReference type="SUPFAM" id="SSF52540">
    <property type="entry name" value="P-loop containing nucleoside triphosphate hydrolases"/>
    <property type="match status" value="2"/>
</dbReference>
<dbReference type="SMART" id="SM00369">
    <property type="entry name" value="LRR_TYP"/>
    <property type="match status" value="5"/>
</dbReference>
<dbReference type="InterPro" id="IPR036388">
    <property type="entry name" value="WH-like_DNA-bd_sf"/>
</dbReference>
<dbReference type="InterPro" id="IPR041118">
    <property type="entry name" value="Rx_N"/>
</dbReference>
<dbReference type="Gene3D" id="3.40.50.300">
    <property type="entry name" value="P-loop containing nucleotide triphosphate hydrolases"/>
    <property type="match status" value="2"/>
</dbReference>
<feature type="region of interest" description="Disordered" evidence="6">
    <location>
        <begin position="126"/>
        <end position="149"/>
    </location>
</feature>
<feature type="domain" description="R13L1/DRL21-like LRR repeat region" evidence="11">
    <location>
        <begin position="731"/>
        <end position="849"/>
    </location>
</feature>
<dbReference type="Gene3D" id="1.10.10.10">
    <property type="entry name" value="Winged helix-like DNA-binding domain superfamily/Winged helix DNA-binding domain"/>
    <property type="match status" value="1"/>
</dbReference>
<keyword evidence="3" id="KW-0547">Nucleotide-binding</keyword>
<dbReference type="Proteomes" id="UP001634007">
    <property type="component" value="Unassembled WGS sequence"/>
</dbReference>
<dbReference type="Gene3D" id="1.20.5.4130">
    <property type="match status" value="1"/>
</dbReference>
<dbReference type="PRINTS" id="PR00364">
    <property type="entry name" value="DISEASERSIST"/>
</dbReference>
<evidence type="ECO:0000313" key="13">
    <source>
        <dbReference type="Proteomes" id="UP001634007"/>
    </source>
</evidence>
<dbReference type="GO" id="GO:0051707">
    <property type="term" value="P:response to other organism"/>
    <property type="evidence" value="ECO:0007669"/>
    <property type="project" value="UniProtKB-ARBA"/>
</dbReference>
<dbReference type="SUPFAM" id="SSF52058">
    <property type="entry name" value="L domain-like"/>
    <property type="match status" value="2"/>
</dbReference>
<feature type="compositionally biased region" description="Basic and acidic residues" evidence="6">
    <location>
        <begin position="126"/>
        <end position="135"/>
    </location>
</feature>
<evidence type="ECO:0000259" key="9">
    <source>
        <dbReference type="Pfam" id="PF23559"/>
    </source>
</evidence>
<dbReference type="Pfam" id="PF23559">
    <property type="entry name" value="WHD_DRP"/>
    <property type="match status" value="1"/>
</dbReference>
<feature type="domain" description="NB-ARC" evidence="7">
    <location>
        <begin position="205"/>
        <end position="377"/>
    </location>
</feature>
<keyword evidence="13" id="KW-1185">Reference proteome</keyword>
<keyword evidence="5" id="KW-0067">ATP-binding</keyword>